<evidence type="ECO:0000313" key="2">
    <source>
        <dbReference type="EMBL" id="AWW31842.1"/>
    </source>
</evidence>
<evidence type="ECO:0000313" key="3">
    <source>
        <dbReference type="Proteomes" id="UP000248688"/>
    </source>
</evidence>
<dbReference type="Gene3D" id="3.40.50.300">
    <property type="entry name" value="P-loop containing nucleotide triphosphate hydrolases"/>
    <property type="match status" value="1"/>
</dbReference>
<dbReference type="OrthoDB" id="837578at2"/>
<dbReference type="Pfam" id="PF13238">
    <property type="entry name" value="AAA_18"/>
    <property type="match status" value="1"/>
</dbReference>
<dbReference type="EMBL" id="CP030041">
    <property type="protein sequence ID" value="AWW31842.1"/>
    <property type="molecule type" value="Genomic_DNA"/>
</dbReference>
<dbReference type="Proteomes" id="UP000248688">
    <property type="component" value="Chromosome"/>
</dbReference>
<dbReference type="InterPro" id="IPR027417">
    <property type="entry name" value="P-loop_NTPase"/>
</dbReference>
<organism evidence="2 3">
    <name type="scientific">Echinicola strongylocentroti</name>
    <dbReference type="NCBI Taxonomy" id="1795355"/>
    <lineage>
        <taxon>Bacteria</taxon>
        <taxon>Pseudomonadati</taxon>
        <taxon>Bacteroidota</taxon>
        <taxon>Cytophagia</taxon>
        <taxon>Cytophagales</taxon>
        <taxon>Cyclobacteriaceae</taxon>
        <taxon>Echinicola</taxon>
    </lineage>
</organism>
<protein>
    <submittedName>
        <fullName evidence="2">Uncharacterized protein</fullName>
    </submittedName>
</protein>
<gene>
    <name evidence="2" type="ORF">DN752_17835</name>
</gene>
<name>A0A2Z4IL56_9BACT</name>
<dbReference type="SUPFAM" id="SSF52540">
    <property type="entry name" value="P-loop containing nucleoside triphosphate hydrolases"/>
    <property type="match status" value="1"/>
</dbReference>
<accession>A0A2Z4IL56</accession>
<keyword evidence="3" id="KW-1185">Reference proteome</keyword>
<feature type="region of interest" description="Disordered" evidence="1">
    <location>
        <begin position="235"/>
        <end position="266"/>
    </location>
</feature>
<sequence length="401" mass="46938">MKEIIIVYGNMGSGKSTFSRSLKKHLPSYQYVCLDDYRKDNFGEVLEDGHNTHEFEHKVARKTKAAIKDHQQVIYETTGGTRFFKEIYADFIRNQYKLYIVHIHCPPAICLERHMKREQDGHFHVVPVYKKRLDPKEYIERLEDRSAWIKADLVLNSEKYKPHELIKQFFQKFNAKGSNPELRQIIKDFDYSTGLKWFNDHVEGKFFVKEMLSSGEDDFNRARLKKELHQVLDQLESSAPTSLHKPVPERSRRKPTGRDTTPPQATITPAVTVKVTERAAQSPEELELKEKWLPLYSKASMVFGQLDLIEDDGKRKQACFEVLDLMDRVSEVWQEADFVKVHGKKPEYIDQGMDDMTPEQMSKRIRTLRTYISKAKKGKLKKENIPTWEAEKAELERRVSA</sequence>
<dbReference type="KEGG" id="est:DN752_17835"/>
<dbReference type="RefSeq" id="WP_112785215.1">
    <property type="nucleotide sequence ID" value="NZ_CP030041.1"/>
</dbReference>
<proteinExistence type="predicted"/>
<evidence type="ECO:0000256" key="1">
    <source>
        <dbReference type="SAM" id="MobiDB-lite"/>
    </source>
</evidence>
<reference evidence="2 3" key="1">
    <citation type="submission" date="2018-06" db="EMBL/GenBank/DDBJ databases">
        <title>Echinicola strongylocentroti sp. nov., isolated from a sea urchin Strongylocentrotus intermedius.</title>
        <authorList>
            <person name="Bae S.S."/>
        </authorList>
    </citation>
    <scope>NUCLEOTIDE SEQUENCE [LARGE SCALE GENOMIC DNA]</scope>
    <source>
        <strain evidence="2 3">MEBiC08714</strain>
    </source>
</reference>
<dbReference type="AlphaFoldDB" id="A0A2Z4IL56"/>